<evidence type="ECO:0000256" key="1">
    <source>
        <dbReference type="SAM" id="SignalP"/>
    </source>
</evidence>
<dbReference type="EMBL" id="VAUA01000012">
    <property type="protein sequence ID" value="TLP56887.1"/>
    <property type="molecule type" value="Genomic_DNA"/>
</dbReference>
<gene>
    <name evidence="2" type="ORF">FEE96_20870</name>
</gene>
<feature type="chain" id="PRO_5046524829" evidence="1">
    <location>
        <begin position="25"/>
        <end position="283"/>
    </location>
</feature>
<feature type="signal peptide" evidence="1">
    <location>
        <begin position="1"/>
        <end position="24"/>
    </location>
</feature>
<evidence type="ECO:0000313" key="3">
    <source>
        <dbReference type="Proteomes" id="UP000305041"/>
    </source>
</evidence>
<evidence type="ECO:0000313" key="2">
    <source>
        <dbReference type="EMBL" id="TLP56887.1"/>
    </source>
</evidence>
<protein>
    <submittedName>
        <fullName evidence="2">Uncharacterized protein</fullName>
    </submittedName>
</protein>
<reference evidence="2 3" key="1">
    <citation type="submission" date="2019-05" db="EMBL/GenBank/DDBJ databases">
        <title>Draft genome sequence of Pelagicola sp. DSW4-44.</title>
        <authorList>
            <person name="Oh J."/>
        </authorList>
    </citation>
    <scope>NUCLEOTIDE SEQUENCE [LARGE SCALE GENOMIC DNA]</scope>
    <source>
        <strain evidence="2 3">DSW4-44</strain>
    </source>
</reference>
<dbReference type="RefSeq" id="WP_138165056.1">
    <property type="nucleotide sequence ID" value="NZ_VAUA01000012.1"/>
</dbReference>
<name>A0ABY2URP8_9RHOB</name>
<organism evidence="2 3">
    <name type="scientific">Parasedimentitalea maritima</name>
    <dbReference type="NCBI Taxonomy" id="2578117"/>
    <lineage>
        <taxon>Bacteria</taxon>
        <taxon>Pseudomonadati</taxon>
        <taxon>Pseudomonadota</taxon>
        <taxon>Alphaproteobacteria</taxon>
        <taxon>Rhodobacterales</taxon>
        <taxon>Paracoccaceae</taxon>
        <taxon>Parasedimentitalea</taxon>
    </lineage>
</organism>
<keyword evidence="3" id="KW-1185">Reference proteome</keyword>
<accession>A0ABY2URP8</accession>
<proteinExistence type="predicted"/>
<comment type="caution">
    <text evidence="2">The sequence shown here is derived from an EMBL/GenBank/DDBJ whole genome shotgun (WGS) entry which is preliminary data.</text>
</comment>
<keyword evidence="1" id="KW-0732">Signal</keyword>
<sequence>MNCSVKKLAASFGLSVLCALPAHADGVDQMFTADGNYVDDIEIIGDVQVASGDTMALLEMRAKHMKFYVDPDAIYVTMDENNPILTENKPFYGFWVSTQSPDDSDWPNCGYNVVDEHGTPYYAHGTLVWTNTDIAPDGYSLAFGIDLGVCEKGQEQWAYSRAAIEMSPDAGVPHGDIPDQNVYTITDSKGAEYNVEASDGWAILTSVDAREIVVPMADAEQSTQTYFEQDVLNMYADCVTGSVHYGYGTWSWANGGFVIDFDSVSFSFPRMDAPPDNGGACRM</sequence>
<dbReference type="Proteomes" id="UP000305041">
    <property type="component" value="Unassembled WGS sequence"/>
</dbReference>